<gene>
    <name evidence="4" type="ORF">CALCODRAFT_421495</name>
</gene>
<dbReference type="PANTHER" id="PTHR13475">
    <property type="entry name" value="NEUGRIN"/>
    <property type="match status" value="1"/>
</dbReference>
<dbReference type="InParanoid" id="A0A165IRX3"/>
<dbReference type="AlphaFoldDB" id="A0A165IRX3"/>
<dbReference type="Proteomes" id="UP000076842">
    <property type="component" value="Unassembled WGS sequence"/>
</dbReference>
<comment type="similarity">
    <text evidence="2">Belongs to the RRG9 family.</text>
</comment>
<reference evidence="4 5" key="1">
    <citation type="journal article" date="2016" name="Mol. Biol. Evol.">
        <title>Comparative Genomics of Early-Diverging Mushroom-Forming Fungi Provides Insights into the Origins of Lignocellulose Decay Capabilities.</title>
        <authorList>
            <person name="Nagy L.G."/>
            <person name="Riley R."/>
            <person name="Tritt A."/>
            <person name="Adam C."/>
            <person name="Daum C."/>
            <person name="Floudas D."/>
            <person name="Sun H."/>
            <person name="Yadav J.S."/>
            <person name="Pangilinan J."/>
            <person name="Larsson K.H."/>
            <person name="Matsuura K."/>
            <person name="Barry K."/>
            <person name="Labutti K."/>
            <person name="Kuo R."/>
            <person name="Ohm R.A."/>
            <person name="Bhattacharya S.S."/>
            <person name="Shirouzu T."/>
            <person name="Yoshinaga Y."/>
            <person name="Martin F.M."/>
            <person name="Grigoriev I.V."/>
            <person name="Hibbett D.S."/>
        </authorList>
    </citation>
    <scope>NUCLEOTIDE SEQUENCE [LARGE SCALE GENOMIC DNA]</scope>
    <source>
        <strain evidence="4 5">HHB12733</strain>
    </source>
</reference>
<accession>A0A165IRX3</accession>
<name>A0A165IRX3_9BASI</name>
<dbReference type="OrthoDB" id="5578174at2759"/>
<evidence type="ECO:0000256" key="1">
    <source>
        <dbReference type="ARBA" id="ARBA00003548"/>
    </source>
</evidence>
<dbReference type="InterPro" id="IPR010487">
    <property type="entry name" value="NGRN/Rrg9"/>
</dbReference>
<feature type="non-terminal residue" evidence="4">
    <location>
        <position position="1"/>
    </location>
</feature>
<dbReference type="PANTHER" id="PTHR13475:SF3">
    <property type="entry name" value="NEUGRIN"/>
    <property type="match status" value="1"/>
</dbReference>
<organism evidence="4 5">
    <name type="scientific">Calocera cornea HHB12733</name>
    <dbReference type="NCBI Taxonomy" id="1353952"/>
    <lineage>
        <taxon>Eukaryota</taxon>
        <taxon>Fungi</taxon>
        <taxon>Dikarya</taxon>
        <taxon>Basidiomycota</taxon>
        <taxon>Agaricomycotina</taxon>
        <taxon>Dacrymycetes</taxon>
        <taxon>Dacrymycetales</taxon>
        <taxon>Dacrymycetaceae</taxon>
        <taxon>Calocera</taxon>
    </lineage>
</organism>
<protein>
    <recommendedName>
        <fullName evidence="3">Required for respiratory growth protein 9, mitochondrial</fullName>
    </recommendedName>
</protein>
<keyword evidence="5" id="KW-1185">Reference proteome</keyword>
<evidence type="ECO:0000256" key="3">
    <source>
        <dbReference type="ARBA" id="ARBA00013566"/>
    </source>
</evidence>
<sequence>AHRARLRARYPAGWAPRTKMSREAMAALRLFHREDPAQFSVPMLADKFTISPEAVRRILRSRWEPGERR</sequence>
<dbReference type="GO" id="GO:0005634">
    <property type="term" value="C:nucleus"/>
    <property type="evidence" value="ECO:0007669"/>
    <property type="project" value="TreeGrafter"/>
</dbReference>
<comment type="function">
    <text evidence="1">Required for respiratory activity and maintenance and expression of the mitochondrial genome.</text>
</comment>
<dbReference type="STRING" id="1353952.A0A165IRX3"/>
<evidence type="ECO:0000256" key="2">
    <source>
        <dbReference type="ARBA" id="ARBA00010895"/>
    </source>
</evidence>
<evidence type="ECO:0000313" key="5">
    <source>
        <dbReference type="Proteomes" id="UP000076842"/>
    </source>
</evidence>
<proteinExistence type="inferred from homology"/>
<feature type="non-terminal residue" evidence="4">
    <location>
        <position position="69"/>
    </location>
</feature>
<dbReference type="EMBL" id="KV423927">
    <property type="protein sequence ID" value="KZT60901.1"/>
    <property type="molecule type" value="Genomic_DNA"/>
</dbReference>
<dbReference type="Pfam" id="PF06413">
    <property type="entry name" value="Neugrin"/>
    <property type="match status" value="1"/>
</dbReference>
<evidence type="ECO:0000313" key="4">
    <source>
        <dbReference type="EMBL" id="KZT60901.1"/>
    </source>
</evidence>